<gene>
    <name evidence="2" type="ORF">C8A05DRAFT_20621</name>
</gene>
<evidence type="ECO:0000313" key="2">
    <source>
        <dbReference type="EMBL" id="KAK3896390.1"/>
    </source>
</evidence>
<dbReference type="Proteomes" id="UP001303889">
    <property type="component" value="Unassembled WGS sequence"/>
</dbReference>
<evidence type="ECO:0000313" key="3">
    <source>
        <dbReference type="Proteomes" id="UP001303889"/>
    </source>
</evidence>
<sequence length="348" mass="37666">FWPCHFFLGDMLLKPERFVLGLLQYCGHVLEDSFLTSFVATPSTLSALPMETCISPMPAENLAIRSSTVPSPAAADPSAECWPLVGPLQPGSWVVVVSHEWHTTRKRRKERRQYLSWGYPGDSMIGVPIVRYALLRVRRRISLADDAAGLGLEQLAGPDFVDVVGGVDAFLQETAPGADGARLVGERVDETAGMLRARWKLGEWPNQDLPADMDLLTVLDDAAARAVFRDFLADAAHVRGNLAMAQRARPQGPSCYPALAAFAPVPRDDAVFRSLDEQDGAHGENPPPRNPASVDPPDGLVRALQAEGGQEFELDLWAACHDGADVAGVPLTIAEGGFRNKKSLIITA</sequence>
<proteinExistence type="predicted"/>
<dbReference type="EMBL" id="MU856719">
    <property type="protein sequence ID" value="KAK3896390.1"/>
    <property type="molecule type" value="Genomic_DNA"/>
</dbReference>
<evidence type="ECO:0000256" key="1">
    <source>
        <dbReference type="SAM" id="MobiDB-lite"/>
    </source>
</evidence>
<protein>
    <submittedName>
        <fullName evidence="2">Uncharacterized protein</fullName>
    </submittedName>
</protein>
<reference evidence="2" key="2">
    <citation type="submission" date="2023-05" db="EMBL/GenBank/DDBJ databases">
        <authorList>
            <consortium name="Lawrence Berkeley National Laboratory"/>
            <person name="Steindorff A."/>
            <person name="Hensen N."/>
            <person name="Bonometti L."/>
            <person name="Westerberg I."/>
            <person name="Brannstrom I.O."/>
            <person name="Guillou S."/>
            <person name="Cros-Aarteil S."/>
            <person name="Calhoun S."/>
            <person name="Haridas S."/>
            <person name="Kuo A."/>
            <person name="Mondo S."/>
            <person name="Pangilinan J."/>
            <person name="Riley R."/>
            <person name="Labutti K."/>
            <person name="Andreopoulos B."/>
            <person name="Lipzen A."/>
            <person name="Chen C."/>
            <person name="Yanf M."/>
            <person name="Daum C."/>
            <person name="Ng V."/>
            <person name="Clum A."/>
            <person name="Ohm R."/>
            <person name="Martin F."/>
            <person name="Silar P."/>
            <person name="Natvig D."/>
            <person name="Lalanne C."/>
            <person name="Gautier V."/>
            <person name="Ament-Velasquez S.L."/>
            <person name="Kruys A."/>
            <person name="Hutchinson M.I."/>
            <person name="Powell A.J."/>
            <person name="Barry K."/>
            <person name="Miller A.N."/>
            <person name="Grigoriev I.V."/>
            <person name="Debuchy R."/>
            <person name="Gladieux P."/>
            <person name="Thoren M.H."/>
            <person name="Johannesson H."/>
        </authorList>
    </citation>
    <scope>NUCLEOTIDE SEQUENCE</scope>
    <source>
        <strain evidence="2">CBS 103.79</strain>
    </source>
</reference>
<feature type="non-terminal residue" evidence="2">
    <location>
        <position position="1"/>
    </location>
</feature>
<name>A0AAN6RMF0_9PEZI</name>
<accession>A0AAN6RMF0</accession>
<reference evidence="2" key="1">
    <citation type="journal article" date="2023" name="Mol. Phylogenet. Evol.">
        <title>Genome-scale phylogeny and comparative genomics of the fungal order Sordariales.</title>
        <authorList>
            <person name="Hensen N."/>
            <person name="Bonometti L."/>
            <person name="Westerberg I."/>
            <person name="Brannstrom I.O."/>
            <person name="Guillou S."/>
            <person name="Cros-Aarteil S."/>
            <person name="Calhoun S."/>
            <person name="Haridas S."/>
            <person name="Kuo A."/>
            <person name="Mondo S."/>
            <person name="Pangilinan J."/>
            <person name="Riley R."/>
            <person name="LaButti K."/>
            <person name="Andreopoulos B."/>
            <person name="Lipzen A."/>
            <person name="Chen C."/>
            <person name="Yan M."/>
            <person name="Daum C."/>
            <person name="Ng V."/>
            <person name="Clum A."/>
            <person name="Steindorff A."/>
            <person name="Ohm R.A."/>
            <person name="Martin F."/>
            <person name="Silar P."/>
            <person name="Natvig D.O."/>
            <person name="Lalanne C."/>
            <person name="Gautier V."/>
            <person name="Ament-Velasquez S.L."/>
            <person name="Kruys A."/>
            <person name="Hutchinson M.I."/>
            <person name="Powell A.J."/>
            <person name="Barry K."/>
            <person name="Miller A.N."/>
            <person name="Grigoriev I.V."/>
            <person name="Debuchy R."/>
            <person name="Gladieux P."/>
            <person name="Hiltunen Thoren M."/>
            <person name="Johannesson H."/>
        </authorList>
    </citation>
    <scope>NUCLEOTIDE SEQUENCE</scope>
    <source>
        <strain evidence="2">CBS 103.79</strain>
    </source>
</reference>
<keyword evidence="3" id="KW-1185">Reference proteome</keyword>
<organism evidence="2 3">
    <name type="scientific">Staphylotrichum tortipilum</name>
    <dbReference type="NCBI Taxonomy" id="2831512"/>
    <lineage>
        <taxon>Eukaryota</taxon>
        <taxon>Fungi</taxon>
        <taxon>Dikarya</taxon>
        <taxon>Ascomycota</taxon>
        <taxon>Pezizomycotina</taxon>
        <taxon>Sordariomycetes</taxon>
        <taxon>Sordariomycetidae</taxon>
        <taxon>Sordariales</taxon>
        <taxon>Chaetomiaceae</taxon>
        <taxon>Staphylotrichum</taxon>
    </lineage>
</organism>
<feature type="region of interest" description="Disordered" evidence="1">
    <location>
        <begin position="277"/>
        <end position="298"/>
    </location>
</feature>
<dbReference type="AlphaFoldDB" id="A0AAN6RMF0"/>
<comment type="caution">
    <text evidence="2">The sequence shown here is derived from an EMBL/GenBank/DDBJ whole genome shotgun (WGS) entry which is preliminary data.</text>
</comment>